<dbReference type="GO" id="GO:0005615">
    <property type="term" value="C:extracellular space"/>
    <property type="evidence" value="ECO:0007669"/>
    <property type="project" value="TreeGrafter"/>
</dbReference>
<dbReference type="AlphaFoldDB" id="A0A194PVY3"/>
<dbReference type="Gene3D" id="3.40.50.1820">
    <property type="entry name" value="alpha/beta hydrolase"/>
    <property type="match status" value="1"/>
</dbReference>
<dbReference type="PANTHER" id="PTHR11610:SF173">
    <property type="entry name" value="LIPASE DOMAIN-CONTAINING PROTEIN-RELATED"/>
    <property type="match status" value="1"/>
</dbReference>
<keyword evidence="5" id="KW-1133">Transmembrane helix</keyword>
<evidence type="ECO:0000256" key="3">
    <source>
        <dbReference type="ARBA" id="ARBA00022525"/>
    </source>
</evidence>
<proteinExistence type="inferred from homology"/>
<dbReference type="STRING" id="66420.A0A194PVY3"/>
<dbReference type="Proteomes" id="UP000053268">
    <property type="component" value="Unassembled WGS sequence"/>
</dbReference>
<dbReference type="InterPro" id="IPR029058">
    <property type="entry name" value="AB_hydrolase_fold"/>
</dbReference>
<evidence type="ECO:0000259" key="6">
    <source>
        <dbReference type="Pfam" id="PF00151"/>
    </source>
</evidence>
<dbReference type="Pfam" id="PF00151">
    <property type="entry name" value="Lipase"/>
    <property type="match status" value="1"/>
</dbReference>
<dbReference type="InterPro" id="IPR000734">
    <property type="entry name" value="TAG_lipase"/>
</dbReference>
<accession>A0A194PVY3</accession>
<dbReference type="GO" id="GO:0016298">
    <property type="term" value="F:lipase activity"/>
    <property type="evidence" value="ECO:0007669"/>
    <property type="project" value="InterPro"/>
</dbReference>
<keyword evidence="8" id="KW-1185">Reference proteome</keyword>
<evidence type="ECO:0000256" key="5">
    <source>
        <dbReference type="SAM" id="Phobius"/>
    </source>
</evidence>
<dbReference type="SUPFAM" id="SSF53474">
    <property type="entry name" value="alpha/beta-Hydrolases"/>
    <property type="match status" value="1"/>
</dbReference>
<name>A0A194PVY3_PAPXU</name>
<organism evidence="7 8">
    <name type="scientific">Papilio xuthus</name>
    <name type="common">Asian swallowtail butterfly</name>
    <dbReference type="NCBI Taxonomy" id="66420"/>
    <lineage>
        <taxon>Eukaryota</taxon>
        <taxon>Metazoa</taxon>
        <taxon>Ecdysozoa</taxon>
        <taxon>Arthropoda</taxon>
        <taxon>Hexapoda</taxon>
        <taxon>Insecta</taxon>
        <taxon>Pterygota</taxon>
        <taxon>Neoptera</taxon>
        <taxon>Endopterygota</taxon>
        <taxon>Lepidoptera</taxon>
        <taxon>Glossata</taxon>
        <taxon>Ditrysia</taxon>
        <taxon>Papilionoidea</taxon>
        <taxon>Papilionidae</taxon>
        <taxon>Papilioninae</taxon>
        <taxon>Papilio</taxon>
    </lineage>
</organism>
<feature type="transmembrane region" description="Helical" evidence="5">
    <location>
        <begin position="65"/>
        <end position="87"/>
    </location>
</feature>
<evidence type="ECO:0000256" key="2">
    <source>
        <dbReference type="ARBA" id="ARBA00010701"/>
    </source>
</evidence>
<keyword evidence="3" id="KW-0964">Secreted</keyword>
<dbReference type="InterPro" id="IPR013818">
    <property type="entry name" value="Lipase"/>
</dbReference>
<sequence length="388" mass="41576">MSNEKVDVPTRINQSANLNAGIITDDDFLSDQNASETRTGYIGRGDLCGRHAQTAARAVRDMARCAAVTLLAALGALGVLGAVGVAGSEGGRSSEAPDLAQLLPPLLGASLEELVRVASNSCARRIAAGRPVLADARTRYSADRVRARFAANLPTIGGPPATTRTPARRARRIRPANIRARLVEHAARRLQHCHSHRTAEPPRNRAAPRHAPRFLQGVHRFRGRRGRPCAPTLQIHKEPACRGVAAVTRWRLASGDASFVQVVHTSAGVLGLAEPLGHADVYANGVLAPQPECEDRSAAMALGCDHAQAWRLYAASVSDARVLSARRCANWAELNDGGCAGAETSLGYSCSADSRGLYLYKSPAPARKREPQLRVFNPLDLFGWLLQR</sequence>
<protein>
    <submittedName>
        <fullName evidence="7">Lipase member H-B</fullName>
    </submittedName>
</protein>
<gene>
    <name evidence="7" type="ORF">RR46_08749</name>
</gene>
<comment type="subcellular location">
    <subcellularLocation>
        <location evidence="1">Secreted</location>
    </subcellularLocation>
</comment>
<evidence type="ECO:0000256" key="1">
    <source>
        <dbReference type="ARBA" id="ARBA00004613"/>
    </source>
</evidence>
<dbReference type="EMBL" id="KQ459596">
    <property type="protein sequence ID" value="KPI95290.1"/>
    <property type="molecule type" value="Genomic_DNA"/>
</dbReference>
<dbReference type="GO" id="GO:0017171">
    <property type="term" value="F:serine hydrolase activity"/>
    <property type="evidence" value="ECO:0007669"/>
    <property type="project" value="TreeGrafter"/>
</dbReference>
<dbReference type="PANTHER" id="PTHR11610">
    <property type="entry name" value="LIPASE"/>
    <property type="match status" value="1"/>
</dbReference>
<evidence type="ECO:0000313" key="7">
    <source>
        <dbReference type="EMBL" id="KPI95290.1"/>
    </source>
</evidence>
<keyword evidence="5" id="KW-0812">Transmembrane</keyword>
<feature type="domain" description="Lipase" evidence="6">
    <location>
        <begin position="249"/>
        <end position="342"/>
    </location>
</feature>
<reference evidence="7 8" key="1">
    <citation type="journal article" date="2015" name="Nat. Commun.">
        <title>Outbred genome sequencing and CRISPR/Cas9 gene editing in butterflies.</title>
        <authorList>
            <person name="Li X."/>
            <person name="Fan D."/>
            <person name="Zhang W."/>
            <person name="Liu G."/>
            <person name="Zhang L."/>
            <person name="Zhao L."/>
            <person name="Fang X."/>
            <person name="Chen L."/>
            <person name="Dong Y."/>
            <person name="Chen Y."/>
            <person name="Ding Y."/>
            <person name="Zhao R."/>
            <person name="Feng M."/>
            <person name="Zhu Y."/>
            <person name="Feng Y."/>
            <person name="Jiang X."/>
            <person name="Zhu D."/>
            <person name="Xiang H."/>
            <person name="Feng X."/>
            <person name="Li S."/>
            <person name="Wang J."/>
            <person name="Zhang G."/>
            <person name="Kronforst M.R."/>
            <person name="Wang W."/>
        </authorList>
    </citation>
    <scope>NUCLEOTIDE SEQUENCE [LARGE SCALE GENOMIC DNA]</scope>
    <source>
        <strain evidence="7">Ya'a_city_454_Px</strain>
        <tissue evidence="7">Whole body</tissue>
    </source>
</reference>
<comment type="similarity">
    <text evidence="2 4">Belongs to the AB hydrolase superfamily. Lipase family.</text>
</comment>
<evidence type="ECO:0000313" key="8">
    <source>
        <dbReference type="Proteomes" id="UP000053268"/>
    </source>
</evidence>
<keyword evidence="5" id="KW-0472">Membrane</keyword>
<dbReference type="GO" id="GO:0016042">
    <property type="term" value="P:lipid catabolic process"/>
    <property type="evidence" value="ECO:0007669"/>
    <property type="project" value="TreeGrafter"/>
</dbReference>
<evidence type="ECO:0000256" key="4">
    <source>
        <dbReference type="RuleBase" id="RU004262"/>
    </source>
</evidence>